<gene>
    <name evidence="1" type="ORF">EAI_11276</name>
</gene>
<reference evidence="1 2" key="1">
    <citation type="journal article" date="2010" name="Science">
        <title>Genomic comparison of the ants Camponotus floridanus and Harpegnathos saltator.</title>
        <authorList>
            <person name="Bonasio R."/>
            <person name="Zhang G."/>
            <person name="Ye C."/>
            <person name="Mutti N.S."/>
            <person name="Fang X."/>
            <person name="Qin N."/>
            <person name="Donahue G."/>
            <person name="Yang P."/>
            <person name="Li Q."/>
            <person name="Li C."/>
            <person name="Zhang P."/>
            <person name="Huang Z."/>
            <person name="Berger S.L."/>
            <person name="Reinberg D."/>
            <person name="Wang J."/>
            <person name="Liebig J."/>
        </authorList>
    </citation>
    <scope>NUCLEOTIDE SEQUENCE [LARGE SCALE GENOMIC DNA]</scope>
    <source>
        <strain evidence="1 2">R22 G/1</strain>
    </source>
</reference>
<sequence>MFLRHKGPIPLGNEYVGGGSLLLPTLDDFIIRRSYANVVQKNAKFKDKDKVKARISSHDVRLEVANDSPIHRVLENKPHPREDSLLATKKARNLITSGPISKAKNRVSAIKIHKDLLSGENEFFRLSSPKRADTSGTGDPVPSIAGSIVVKCLQESLH</sequence>
<dbReference type="EMBL" id="GL447678">
    <property type="protein sequence ID" value="EFN86188.1"/>
    <property type="molecule type" value="Genomic_DNA"/>
</dbReference>
<dbReference type="OrthoDB" id="7554969at2759"/>
<evidence type="ECO:0000313" key="2">
    <source>
        <dbReference type="Proteomes" id="UP000008237"/>
    </source>
</evidence>
<evidence type="ECO:0000313" key="1">
    <source>
        <dbReference type="EMBL" id="EFN86188.1"/>
    </source>
</evidence>
<organism evidence="2">
    <name type="scientific">Harpegnathos saltator</name>
    <name type="common">Jerdon's jumping ant</name>
    <dbReference type="NCBI Taxonomy" id="610380"/>
    <lineage>
        <taxon>Eukaryota</taxon>
        <taxon>Metazoa</taxon>
        <taxon>Ecdysozoa</taxon>
        <taxon>Arthropoda</taxon>
        <taxon>Hexapoda</taxon>
        <taxon>Insecta</taxon>
        <taxon>Pterygota</taxon>
        <taxon>Neoptera</taxon>
        <taxon>Endopterygota</taxon>
        <taxon>Hymenoptera</taxon>
        <taxon>Apocrita</taxon>
        <taxon>Aculeata</taxon>
        <taxon>Formicoidea</taxon>
        <taxon>Formicidae</taxon>
        <taxon>Ponerinae</taxon>
        <taxon>Ponerini</taxon>
        <taxon>Harpegnathos</taxon>
    </lineage>
</organism>
<dbReference type="Proteomes" id="UP000008237">
    <property type="component" value="Unassembled WGS sequence"/>
</dbReference>
<proteinExistence type="predicted"/>
<dbReference type="AlphaFoldDB" id="E2BDM6"/>
<protein>
    <submittedName>
        <fullName evidence="1">Uncharacterized protein</fullName>
    </submittedName>
</protein>
<name>E2BDM6_HARSA</name>
<keyword evidence="2" id="KW-1185">Reference proteome</keyword>
<dbReference type="InParanoid" id="E2BDM6"/>
<accession>E2BDM6</accession>